<dbReference type="GO" id="GO:0000407">
    <property type="term" value="C:phagophore assembly site"/>
    <property type="evidence" value="ECO:0007669"/>
    <property type="project" value="TreeGrafter"/>
</dbReference>
<dbReference type="InParanoid" id="Q22GF5"/>
<dbReference type="Proteomes" id="UP000009168">
    <property type="component" value="Unassembled WGS sequence"/>
</dbReference>
<dbReference type="EMBL" id="GG662460">
    <property type="protein sequence ID" value="EAR84376.2"/>
    <property type="molecule type" value="Genomic_DNA"/>
</dbReference>
<sequence>MKQNSFKRVGDYIIDTTNPLGSGNYGSVYRGSLYSDDRNIIKRQMNTIYAIKETPLLSNNAADLSPKKKIAIKEINNLKQLNHPHIIKFIDAKQTDKNIYLVMEYCNGGTLEKLIKDKKPNEKECLYYFSQIISAFKYLIQEVNMIHRDVKPENILIHNDMIKLAGFGFSKKVMNDELQFNTIAVSPMFSAPQILRAQKYTSKAEIWSLGVTLYFMLCYESEKDKHCYPWQANSQVQLNQEIKETKEIQFPESKNLSQKVKDLIRKMLQVEEEDRLNWEELFDHELFKYEIYNGPNLQDSKKYQPILEIGANEEDCPDMTHILNKNQSNKVDIDRIEKFILMQIDLAFFLYKTASLFREIKQSVLPLFLDDQEIINKLLYVLCSKSSSIFNRLKLMLEQGIKNQYNSILQQEWEIFKQNTEKYEFYKNNVDKNFQISLTNLENTYKSCKATSPKDDRIVNSMDINYQLEVEAVEKAIRCLYLGLEPINQKINNPQSSALSEDEYKLLFVLDDLFMIYAFDYSFNQKDNSKSRNIEKLYYIRKLVPPKTLFVRIVNAFKVGDYIIDTINPLGSGNYGSVYRGSLYSDDRNIINGQMNTIYAIKETPLLSNNAADLSSKKKIAIKEINNLKQLNHPHIIKFIDAKQTDKNIYLIMEFCNGGTLEKLIKEKKPNEKECLYYFSQIVSAFKYLIQEANMLHRDVKPENILIHNDMIKLADFGFSKEVMNDEYQFNTIAGSPMFSAPQILRSQKYTSKAEIWSLGVTLYFMLCYENEKDKQCYPWQANSQVKLLQEIEKKKEIQFPESKNLSQKVKDLIRKMLQVDEEDRLNWEELFGHELFKYEIYNEPNIKESKKYEPILEIGANEEDCPDMTHILNKNQSNKVAIERIEKFIIWQTNLAFFLFKTAKLFREIKQSVLPLFFDDQEIINKLMYVLCRKSSSIFNRLKLMFEQGIKNQYNRISQQEWEIFKQNTEKYEIQKKKVDNNFQTYKTNLENSYQSCKATSPKDDRIVNSLDIHYQLEIEVIEKAIRHLYLGLEPINQKISSPQSSVLSEDEQKLLFVLDDLFMIYAFEYSFNQKDNSKSRNIEKLYYIRKLVPAKTLFVRIVNAFKYNFQNLNTRH</sequence>
<comment type="subunit">
    <text evidence="1">Monomer.</text>
</comment>
<dbReference type="InterPro" id="IPR011009">
    <property type="entry name" value="Kinase-like_dom_sf"/>
</dbReference>
<name>Q22GF5_TETTS</name>
<dbReference type="Pfam" id="PF00069">
    <property type="entry name" value="Pkinase"/>
    <property type="match status" value="2"/>
</dbReference>
<protein>
    <submittedName>
        <fullName evidence="8">Serine/Threonine kinase domain protein</fullName>
    </submittedName>
</protein>
<evidence type="ECO:0000256" key="5">
    <source>
        <dbReference type="ARBA" id="ARBA00022840"/>
    </source>
</evidence>
<dbReference type="InterPro" id="IPR045269">
    <property type="entry name" value="Atg1-like"/>
</dbReference>
<dbReference type="KEGG" id="tet:TTHERM_00703680"/>
<dbReference type="GO" id="GO:0004674">
    <property type="term" value="F:protein serine/threonine kinase activity"/>
    <property type="evidence" value="ECO:0007669"/>
    <property type="project" value="InterPro"/>
</dbReference>
<evidence type="ECO:0000256" key="1">
    <source>
        <dbReference type="ARBA" id="ARBA00011245"/>
    </source>
</evidence>
<gene>
    <name evidence="8" type="ORF">TTHERM_00703680</name>
</gene>
<dbReference type="SMART" id="SM00220">
    <property type="entry name" value="S_TKc"/>
    <property type="match status" value="2"/>
</dbReference>
<reference evidence="9" key="1">
    <citation type="journal article" date="2006" name="PLoS Biol.">
        <title>Macronuclear genome sequence of the ciliate Tetrahymena thermophila, a model eukaryote.</title>
        <authorList>
            <person name="Eisen J.A."/>
            <person name="Coyne R.S."/>
            <person name="Wu M."/>
            <person name="Wu D."/>
            <person name="Thiagarajan M."/>
            <person name="Wortman J.R."/>
            <person name="Badger J.H."/>
            <person name="Ren Q."/>
            <person name="Amedeo P."/>
            <person name="Jones K.M."/>
            <person name="Tallon L.J."/>
            <person name="Delcher A.L."/>
            <person name="Salzberg S.L."/>
            <person name="Silva J.C."/>
            <person name="Haas B.J."/>
            <person name="Majoros W.H."/>
            <person name="Farzad M."/>
            <person name="Carlton J.M."/>
            <person name="Smith R.K. Jr."/>
            <person name="Garg J."/>
            <person name="Pearlman R.E."/>
            <person name="Karrer K.M."/>
            <person name="Sun L."/>
            <person name="Manning G."/>
            <person name="Elde N.C."/>
            <person name="Turkewitz A.P."/>
            <person name="Asai D.J."/>
            <person name="Wilkes D.E."/>
            <person name="Wang Y."/>
            <person name="Cai H."/>
            <person name="Collins K."/>
            <person name="Stewart B.A."/>
            <person name="Lee S.R."/>
            <person name="Wilamowska K."/>
            <person name="Weinberg Z."/>
            <person name="Ruzzo W.L."/>
            <person name="Wloga D."/>
            <person name="Gaertig J."/>
            <person name="Frankel J."/>
            <person name="Tsao C.-C."/>
            <person name="Gorovsky M.A."/>
            <person name="Keeling P.J."/>
            <person name="Waller R.F."/>
            <person name="Patron N.J."/>
            <person name="Cherry J.M."/>
            <person name="Stover N.A."/>
            <person name="Krieger C.J."/>
            <person name="del Toro C."/>
            <person name="Ryder H.F."/>
            <person name="Williamson S.C."/>
            <person name="Barbeau R.A."/>
            <person name="Hamilton E.P."/>
            <person name="Orias E."/>
        </authorList>
    </citation>
    <scope>NUCLEOTIDE SEQUENCE [LARGE SCALE GENOMIC DNA]</scope>
    <source>
        <strain evidence="9">SB210</strain>
    </source>
</reference>
<evidence type="ECO:0000313" key="9">
    <source>
        <dbReference type="Proteomes" id="UP000009168"/>
    </source>
</evidence>
<dbReference type="InterPro" id="IPR000719">
    <property type="entry name" value="Prot_kinase_dom"/>
</dbReference>
<dbReference type="PROSITE" id="PS00108">
    <property type="entry name" value="PROTEIN_KINASE_ST"/>
    <property type="match status" value="2"/>
</dbReference>
<dbReference type="GO" id="GO:0010506">
    <property type="term" value="P:regulation of autophagy"/>
    <property type="evidence" value="ECO:0007669"/>
    <property type="project" value="InterPro"/>
</dbReference>
<evidence type="ECO:0000256" key="4">
    <source>
        <dbReference type="ARBA" id="ARBA00022777"/>
    </source>
</evidence>
<dbReference type="HOGENOM" id="CLU_280986_0_0_1"/>
<dbReference type="PANTHER" id="PTHR24348">
    <property type="entry name" value="SERINE/THREONINE-PROTEIN KINASE UNC-51-RELATED"/>
    <property type="match status" value="1"/>
</dbReference>
<keyword evidence="4 8" id="KW-0418">Kinase</keyword>
<dbReference type="FunFam" id="1.10.510.10:FF:000571">
    <property type="entry name" value="Maternal embryonic leucine zipper kinase"/>
    <property type="match status" value="1"/>
</dbReference>
<dbReference type="AlphaFoldDB" id="Q22GF5"/>
<evidence type="ECO:0000313" key="8">
    <source>
        <dbReference type="EMBL" id="EAR84376.2"/>
    </source>
</evidence>
<dbReference type="PROSITE" id="PS00107">
    <property type="entry name" value="PROTEIN_KINASE_ATP"/>
    <property type="match status" value="2"/>
</dbReference>
<feature type="domain" description="Protein kinase" evidence="7">
    <location>
        <begin position="564"/>
        <end position="837"/>
    </location>
</feature>
<dbReference type="RefSeq" id="XP_001032039.2">
    <property type="nucleotide sequence ID" value="XM_001032039.2"/>
</dbReference>
<evidence type="ECO:0000259" key="7">
    <source>
        <dbReference type="PROSITE" id="PS50011"/>
    </source>
</evidence>
<keyword evidence="9" id="KW-1185">Reference proteome</keyword>
<dbReference type="GO" id="GO:0005524">
    <property type="term" value="F:ATP binding"/>
    <property type="evidence" value="ECO:0007669"/>
    <property type="project" value="UniProtKB-UniRule"/>
</dbReference>
<dbReference type="GO" id="GO:0005829">
    <property type="term" value="C:cytosol"/>
    <property type="evidence" value="ECO:0007669"/>
    <property type="project" value="TreeGrafter"/>
</dbReference>
<dbReference type="GeneID" id="7831871"/>
<dbReference type="Gene3D" id="1.10.510.10">
    <property type="entry name" value="Transferase(Phosphotransferase) domain 1"/>
    <property type="match status" value="2"/>
</dbReference>
<accession>Q22GF5</accession>
<organism evidence="8 9">
    <name type="scientific">Tetrahymena thermophila (strain SB210)</name>
    <dbReference type="NCBI Taxonomy" id="312017"/>
    <lineage>
        <taxon>Eukaryota</taxon>
        <taxon>Sar</taxon>
        <taxon>Alveolata</taxon>
        <taxon>Ciliophora</taxon>
        <taxon>Intramacronucleata</taxon>
        <taxon>Oligohymenophorea</taxon>
        <taxon>Hymenostomatida</taxon>
        <taxon>Tetrahymenina</taxon>
        <taxon>Tetrahymenidae</taxon>
        <taxon>Tetrahymena</taxon>
    </lineage>
</organism>
<proteinExistence type="predicted"/>
<keyword evidence="5 6" id="KW-0067">ATP-binding</keyword>
<dbReference type="InterPro" id="IPR008271">
    <property type="entry name" value="Ser/Thr_kinase_AS"/>
</dbReference>
<dbReference type="GO" id="GO:0000045">
    <property type="term" value="P:autophagosome assembly"/>
    <property type="evidence" value="ECO:0007669"/>
    <property type="project" value="TreeGrafter"/>
</dbReference>
<dbReference type="STRING" id="312017.Q22GF5"/>
<dbReference type="InterPro" id="IPR017441">
    <property type="entry name" value="Protein_kinase_ATP_BS"/>
</dbReference>
<feature type="domain" description="Protein kinase" evidence="7">
    <location>
        <begin position="14"/>
        <end position="287"/>
    </location>
</feature>
<keyword evidence="3 6" id="KW-0547">Nucleotide-binding</keyword>
<dbReference type="SUPFAM" id="SSF56112">
    <property type="entry name" value="Protein kinase-like (PK-like)"/>
    <property type="match status" value="2"/>
</dbReference>
<evidence type="ECO:0000256" key="2">
    <source>
        <dbReference type="ARBA" id="ARBA00022679"/>
    </source>
</evidence>
<dbReference type="PROSITE" id="PS50011">
    <property type="entry name" value="PROTEIN_KINASE_DOM"/>
    <property type="match status" value="2"/>
</dbReference>
<dbReference type="GO" id="GO:0016020">
    <property type="term" value="C:membrane"/>
    <property type="evidence" value="ECO:0007669"/>
    <property type="project" value="TreeGrafter"/>
</dbReference>
<dbReference type="PANTHER" id="PTHR24348:SF22">
    <property type="entry name" value="NON-SPECIFIC SERINE_THREONINE PROTEIN KINASE"/>
    <property type="match status" value="1"/>
</dbReference>
<dbReference type="eggNOG" id="KOG0595">
    <property type="taxonomic scope" value="Eukaryota"/>
</dbReference>
<feature type="binding site" evidence="6">
    <location>
        <position position="52"/>
    </location>
    <ligand>
        <name>ATP</name>
        <dbReference type="ChEBI" id="CHEBI:30616"/>
    </ligand>
</feature>
<feature type="binding site" evidence="6">
    <location>
        <position position="602"/>
    </location>
    <ligand>
        <name>ATP</name>
        <dbReference type="ChEBI" id="CHEBI:30616"/>
    </ligand>
</feature>
<evidence type="ECO:0000256" key="6">
    <source>
        <dbReference type="PROSITE-ProRule" id="PRU10141"/>
    </source>
</evidence>
<dbReference type="GO" id="GO:0005776">
    <property type="term" value="C:autophagosome"/>
    <property type="evidence" value="ECO:0007669"/>
    <property type="project" value="TreeGrafter"/>
</dbReference>
<keyword evidence="2" id="KW-0808">Transferase</keyword>
<dbReference type="OrthoDB" id="371082at2759"/>
<evidence type="ECO:0000256" key="3">
    <source>
        <dbReference type="ARBA" id="ARBA00022741"/>
    </source>
</evidence>